<feature type="domain" description="ABC transporter" evidence="6">
    <location>
        <begin position="341"/>
        <end position="566"/>
    </location>
</feature>
<sequence length="567" mass="59748">MVAHGVPRDRDRRRRGRRHAARSGTAAAHPAGGHGVSAETPDASATTRGNDRMLAAGDHAARPALSVRGLEIDFNGRTIVRGVDLDLVPGRVLAIVGPSGAGKSVTARALVGLAGAGARVRADRFEMLERGAEGREARRAIDLRSGRDRDWRRVRGRLAGLVLQDALVALDPLRTVGRELDEAMGRLPGVPKRERRARAAALLERAGLDDPAAYLGRRADELSGGQRQRALIATAIAQHPDIVIADEPTASLDRDTRDGVLELLRELARGGVAVLLVSHDLDAVGRVADEVRELSDGGLREAGAAPVLPPSASAPRGAQAVPAPRPTQPRAAATSPRPVVLGVHGVSKAFTVPGGRRIQAVDDARLNLRAGETVGLVGASGSGKSTLGRLILGLERPDSGTIELDGRSWSPATEAERRPMRGAVGHVPQDALSSFDPRRTVGAILADALSRGASRSPRTHRDGIEAALDEVALSRDLATRRPLHLSGGQRQRVAIARALAAEPRVLVCDEAVSALDPASTDGVLDLLEGLQRERGLALLFISHDPLVTAQISHRTLRMASGRLESAP</sequence>
<dbReference type="InterPro" id="IPR027417">
    <property type="entry name" value="P-loop_NTPase"/>
</dbReference>
<dbReference type="PROSITE" id="PS50893">
    <property type="entry name" value="ABC_TRANSPORTER_2"/>
    <property type="match status" value="2"/>
</dbReference>
<gene>
    <name evidence="7" type="ORF">F8O04_13680</name>
</gene>
<dbReference type="InterPro" id="IPR003439">
    <property type="entry name" value="ABC_transporter-like_ATP-bd"/>
</dbReference>
<evidence type="ECO:0000313" key="7">
    <source>
        <dbReference type="EMBL" id="KAB1646786.1"/>
    </source>
</evidence>
<feature type="domain" description="ABC transporter" evidence="6">
    <location>
        <begin position="65"/>
        <end position="321"/>
    </location>
</feature>
<dbReference type="GO" id="GO:0005524">
    <property type="term" value="F:ATP binding"/>
    <property type="evidence" value="ECO:0007669"/>
    <property type="project" value="UniProtKB-KW"/>
</dbReference>
<dbReference type="OrthoDB" id="4008250at2"/>
<dbReference type="AlphaFoldDB" id="A0A6H9WJ95"/>
<comment type="similarity">
    <text evidence="1">Belongs to the ABC transporter superfamily.</text>
</comment>
<dbReference type="GO" id="GO:0055085">
    <property type="term" value="P:transmembrane transport"/>
    <property type="evidence" value="ECO:0007669"/>
    <property type="project" value="UniProtKB-ARBA"/>
</dbReference>
<evidence type="ECO:0000259" key="6">
    <source>
        <dbReference type="PROSITE" id="PS50893"/>
    </source>
</evidence>
<proteinExistence type="inferred from homology"/>
<keyword evidence="8" id="KW-1185">Reference proteome</keyword>
<dbReference type="InterPro" id="IPR003593">
    <property type="entry name" value="AAA+_ATPase"/>
</dbReference>
<evidence type="ECO:0000256" key="1">
    <source>
        <dbReference type="ARBA" id="ARBA00005417"/>
    </source>
</evidence>
<dbReference type="Proteomes" id="UP000431744">
    <property type="component" value="Unassembled WGS sequence"/>
</dbReference>
<keyword evidence="3" id="KW-0547">Nucleotide-binding</keyword>
<dbReference type="InterPro" id="IPR017871">
    <property type="entry name" value="ABC_transporter-like_CS"/>
</dbReference>
<dbReference type="Gene3D" id="3.40.50.300">
    <property type="entry name" value="P-loop containing nucleotide triphosphate hydrolases"/>
    <property type="match status" value="2"/>
</dbReference>
<comment type="caution">
    <text evidence="7">The sequence shown here is derived from an EMBL/GenBank/DDBJ whole genome shotgun (WGS) entry which is preliminary data.</text>
</comment>
<dbReference type="SMART" id="SM00382">
    <property type="entry name" value="AAA"/>
    <property type="match status" value="2"/>
</dbReference>
<dbReference type="Pfam" id="PF00005">
    <property type="entry name" value="ABC_tran"/>
    <property type="match status" value="2"/>
</dbReference>
<name>A0A6H9WJ95_9MICO</name>
<evidence type="ECO:0000256" key="4">
    <source>
        <dbReference type="ARBA" id="ARBA00022840"/>
    </source>
</evidence>
<protein>
    <submittedName>
        <fullName evidence="7">ABC transporter ATP-binding protein</fullName>
    </submittedName>
</protein>
<dbReference type="EMBL" id="WBJY01000004">
    <property type="protein sequence ID" value="KAB1646786.1"/>
    <property type="molecule type" value="Genomic_DNA"/>
</dbReference>
<evidence type="ECO:0000256" key="3">
    <source>
        <dbReference type="ARBA" id="ARBA00022741"/>
    </source>
</evidence>
<feature type="compositionally biased region" description="Low complexity" evidence="5">
    <location>
        <begin position="302"/>
        <end position="337"/>
    </location>
</feature>
<dbReference type="PANTHER" id="PTHR43776">
    <property type="entry name" value="TRANSPORT ATP-BINDING PROTEIN"/>
    <property type="match status" value="1"/>
</dbReference>
<feature type="compositionally biased region" description="Basic and acidic residues" evidence="5">
    <location>
        <begin position="1"/>
        <end position="10"/>
    </location>
</feature>
<evidence type="ECO:0000313" key="8">
    <source>
        <dbReference type="Proteomes" id="UP000431744"/>
    </source>
</evidence>
<dbReference type="SUPFAM" id="SSF52540">
    <property type="entry name" value="P-loop containing nucleoside triphosphate hydrolases"/>
    <property type="match status" value="2"/>
</dbReference>
<accession>A0A6H9WJ95</accession>
<feature type="region of interest" description="Disordered" evidence="5">
    <location>
        <begin position="301"/>
        <end position="337"/>
    </location>
</feature>
<dbReference type="CDD" id="cd03257">
    <property type="entry name" value="ABC_NikE_OppD_transporters"/>
    <property type="match status" value="1"/>
</dbReference>
<organism evidence="7 8">
    <name type="scientific">Pseudoclavibacter endophyticus</name>
    <dbReference type="NCBI Taxonomy" id="1778590"/>
    <lineage>
        <taxon>Bacteria</taxon>
        <taxon>Bacillati</taxon>
        <taxon>Actinomycetota</taxon>
        <taxon>Actinomycetes</taxon>
        <taxon>Micrococcales</taxon>
        <taxon>Microbacteriaceae</taxon>
        <taxon>Pseudoclavibacter</taxon>
    </lineage>
</organism>
<keyword evidence="4 7" id="KW-0067">ATP-binding</keyword>
<feature type="compositionally biased region" description="Low complexity" evidence="5">
    <location>
        <begin position="22"/>
        <end position="31"/>
    </location>
</feature>
<dbReference type="InterPro" id="IPR050319">
    <property type="entry name" value="ABC_transp_ATP-bind"/>
</dbReference>
<evidence type="ECO:0000256" key="2">
    <source>
        <dbReference type="ARBA" id="ARBA00022448"/>
    </source>
</evidence>
<feature type="compositionally biased region" description="Basic residues" evidence="5">
    <location>
        <begin position="11"/>
        <end position="21"/>
    </location>
</feature>
<keyword evidence="2" id="KW-0813">Transport</keyword>
<evidence type="ECO:0000256" key="5">
    <source>
        <dbReference type="SAM" id="MobiDB-lite"/>
    </source>
</evidence>
<feature type="region of interest" description="Disordered" evidence="5">
    <location>
        <begin position="1"/>
        <end position="49"/>
    </location>
</feature>
<dbReference type="GO" id="GO:0016887">
    <property type="term" value="F:ATP hydrolysis activity"/>
    <property type="evidence" value="ECO:0007669"/>
    <property type="project" value="InterPro"/>
</dbReference>
<dbReference type="PANTHER" id="PTHR43776:SF7">
    <property type="entry name" value="D,D-DIPEPTIDE TRANSPORT ATP-BINDING PROTEIN DDPF-RELATED"/>
    <property type="match status" value="1"/>
</dbReference>
<dbReference type="PROSITE" id="PS00211">
    <property type="entry name" value="ABC_TRANSPORTER_1"/>
    <property type="match status" value="2"/>
</dbReference>
<reference evidence="7 8" key="1">
    <citation type="submission" date="2019-09" db="EMBL/GenBank/DDBJ databases">
        <title>Phylogeny of genus Pseudoclavibacter and closely related genus.</title>
        <authorList>
            <person name="Li Y."/>
        </authorList>
    </citation>
    <scope>NUCLEOTIDE SEQUENCE [LARGE SCALE GENOMIC DNA]</scope>
    <source>
        <strain evidence="7 8">EGI 60007</strain>
    </source>
</reference>